<feature type="transmembrane region" description="Helical" evidence="2">
    <location>
        <begin position="198"/>
        <end position="220"/>
    </location>
</feature>
<dbReference type="Proteomes" id="UP000308652">
    <property type="component" value="Unassembled WGS sequence"/>
</dbReference>
<keyword evidence="2" id="KW-0812">Transmembrane</keyword>
<protein>
    <recommendedName>
        <fullName evidence="3">DUF6534 domain-containing protein</fullName>
    </recommendedName>
</protein>
<feature type="transmembrane region" description="Helical" evidence="2">
    <location>
        <begin position="86"/>
        <end position="107"/>
    </location>
</feature>
<keyword evidence="5" id="KW-1185">Reference proteome</keyword>
<feature type="transmembrane region" description="Helical" evidence="2">
    <location>
        <begin position="50"/>
        <end position="74"/>
    </location>
</feature>
<feature type="transmembrane region" description="Helical" evidence="2">
    <location>
        <begin position="240"/>
        <end position="262"/>
    </location>
</feature>
<evidence type="ECO:0000313" key="4">
    <source>
        <dbReference type="EMBL" id="TFK40573.1"/>
    </source>
</evidence>
<feature type="compositionally biased region" description="Polar residues" evidence="1">
    <location>
        <begin position="334"/>
        <end position="349"/>
    </location>
</feature>
<dbReference type="PANTHER" id="PTHR40465">
    <property type="entry name" value="CHROMOSOME 1, WHOLE GENOME SHOTGUN SEQUENCE"/>
    <property type="match status" value="1"/>
</dbReference>
<evidence type="ECO:0000313" key="5">
    <source>
        <dbReference type="Proteomes" id="UP000308652"/>
    </source>
</evidence>
<dbReference type="InterPro" id="IPR045339">
    <property type="entry name" value="DUF6534"/>
</dbReference>
<proteinExistence type="predicted"/>
<feature type="transmembrane region" description="Helical" evidence="2">
    <location>
        <begin position="12"/>
        <end position="30"/>
    </location>
</feature>
<reference evidence="4 5" key="1">
    <citation type="journal article" date="2019" name="Nat. Ecol. Evol.">
        <title>Megaphylogeny resolves global patterns of mushroom evolution.</title>
        <authorList>
            <person name="Varga T."/>
            <person name="Krizsan K."/>
            <person name="Foldi C."/>
            <person name="Dima B."/>
            <person name="Sanchez-Garcia M."/>
            <person name="Sanchez-Ramirez S."/>
            <person name="Szollosi G.J."/>
            <person name="Szarkandi J.G."/>
            <person name="Papp V."/>
            <person name="Albert L."/>
            <person name="Andreopoulos W."/>
            <person name="Angelini C."/>
            <person name="Antonin V."/>
            <person name="Barry K.W."/>
            <person name="Bougher N.L."/>
            <person name="Buchanan P."/>
            <person name="Buyck B."/>
            <person name="Bense V."/>
            <person name="Catcheside P."/>
            <person name="Chovatia M."/>
            <person name="Cooper J."/>
            <person name="Damon W."/>
            <person name="Desjardin D."/>
            <person name="Finy P."/>
            <person name="Geml J."/>
            <person name="Haridas S."/>
            <person name="Hughes K."/>
            <person name="Justo A."/>
            <person name="Karasinski D."/>
            <person name="Kautmanova I."/>
            <person name="Kiss B."/>
            <person name="Kocsube S."/>
            <person name="Kotiranta H."/>
            <person name="LaButti K.M."/>
            <person name="Lechner B.E."/>
            <person name="Liimatainen K."/>
            <person name="Lipzen A."/>
            <person name="Lukacs Z."/>
            <person name="Mihaltcheva S."/>
            <person name="Morgado L.N."/>
            <person name="Niskanen T."/>
            <person name="Noordeloos M.E."/>
            <person name="Ohm R.A."/>
            <person name="Ortiz-Santana B."/>
            <person name="Ovrebo C."/>
            <person name="Racz N."/>
            <person name="Riley R."/>
            <person name="Savchenko A."/>
            <person name="Shiryaev A."/>
            <person name="Soop K."/>
            <person name="Spirin V."/>
            <person name="Szebenyi C."/>
            <person name="Tomsovsky M."/>
            <person name="Tulloss R.E."/>
            <person name="Uehling J."/>
            <person name="Grigoriev I.V."/>
            <person name="Vagvolgyi C."/>
            <person name="Papp T."/>
            <person name="Martin F.M."/>
            <person name="Miettinen O."/>
            <person name="Hibbett D.S."/>
            <person name="Nagy L.G."/>
        </authorList>
    </citation>
    <scope>NUCLEOTIDE SEQUENCE [LARGE SCALE GENOMIC DNA]</scope>
    <source>
        <strain evidence="4 5">CBS 166.37</strain>
    </source>
</reference>
<feature type="transmembrane region" description="Helical" evidence="2">
    <location>
        <begin position="127"/>
        <end position="145"/>
    </location>
</feature>
<evidence type="ECO:0000256" key="2">
    <source>
        <dbReference type="SAM" id="Phobius"/>
    </source>
</evidence>
<keyword evidence="2" id="KW-0472">Membrane</keyword>
<name>A0A5C3M7C5_9AGAR</name>
<dbReference type="AlphaFoldDB" id="A0A5C3M7C5"/>
<dbReference type="EMBL" id="ML213596">
    <property type="protein sequence ID" value="TFK40573.1"/>
    <property type="molecule type" value="Genomic_DNA"/>
</dbReference>
<gene>
    <name evidence="4" type="ORF">BDQ12DRAFT_679695</name>
</gene>
<organism evidence="4 5">
    <name type="scientific">Crucibulum laeve</name>
    <dbReference type="NCBI Taxonomy" id="68775"/>
    <lineage>
        <taxon>Eukaryota</taxon>
        <taxon>Fungi</taxon>
        <taxon>Dikarya</taxon>
        <taxon>Basidiomycota</taxon>
        <taxon>Agaricomycotina</taxon>
        <taxon>Agaricomycetes</taxon>
        <taxon>Agaricomycetidae</taxon>
        <taxon>Agaricales</taxon>
        <taxon>Agaricineae</taxon>
        <taxon>Nidulariaceae</taxon>
        <taxon>Crucibulum</taxon>
    </lineage>
</organism>
<evidence type="ECO:0000259" key="3">
    <source>
        <dbReference type="Pfam" id="PF20152"/>
    </source>
</evidence>
<feature type="region of interest" description="Disordered" evidence="1">
    <location>
        <begin position="313"/>
        <end position="376"/>
    </location>
</feature>
<dbReference type="OrthoDB" id="3046149at2759"/>
<dbReference type="Pfam" id="PF20152">
    <property type="entry name" value="DUF6534"/>
    <property type="match status" value="1"/>
</dbReference>
<dbReference type="PANTHER" id="PTHR40465:SF1">
    <property type="entry name" value="DUF6534 DOMAIN-CONTAINING PROTEIN"/>
    <property type="match status" value="1"/>
</dbReference>
<keyword evidence="2" id="KW-1133">Transmembrane helix</keyword>
<feature type="transmembrane region" description="Helical" evidence="2">
    <location>
        <begin position="157"/>
        <end position="178"/>
    </location>
</feature>
<sequence length="376" mass="41119">MSLSVLQQPLEASTLFCLFIHSTTVLAMGIPPLPAGAVQLTVHELESTFGVLFVGYVVAMTAYGFTFFQTYIYYNTYTTDHWGIKATVAAVSILDTVTSALISHALYHYLIVLFPYTEGLYRATSTFTAEVALSIIAVFIVQIYYTARIWELSKNAVVSGAIAVVSSTALALGIVMTAELGRDSQFVSLAASRVKSVVAAGQALTFVSGLLIFGALSFYLAPAQAPKARRVEGWYDNIVVYTMSHCSLATVVQLGFFIAFIAMPAKVIWMPFHLLASKLFVNSLLTMLNSRKVHNGKGLNEETVLHKAGDAAFSTSTPGTHSAMRFDATDSSRTESSYHGMQSTAQTKKVYNDDDDTSWQDPNSDRFVEKQHRETL</sequence>
<feature type="transmembrane region" description="Helical" evidence="2">
    <location>
        <begin position="268"/>
        <end position="288"/>
    </location>
</feature>
<feature type="domain" description="DUF6534" evidence="3">
    <location>
        <begin position="207"/>
        <end position="292"/>
    </location>
</feature>
<evidence type="ECO:0000256" key="1">
    <source>
        <dbReference type="SAM" id="MobiDB-lite"/>
    </source>
</evidence>
<accession>A0A5C3M7C5</accession>
<feature type="compositionally biased region" description="Basic and acidic residues" evidence="1">
    <location>
        <begin position="363"/>
        <end position="376"/>
    </location>
</feature>
<dbReference type="STRING" id="68775.A0A5C3M7C5"/>